<keyword evidence="3" id="KW-1185">Reference proteome</keyword>
<evidence type="ECO:0000313" key="2">
    <source>
        <dbReference type="EMBL" id="MCB7386521.1"/>
    </source>
</evidence>
<organism evidence="2 3">
    <name type="scientific">Bariatricus massiliensis</name>
    <dbReference type="NCBI Taxonomy" id="1745713"/>
    <lineage>
        <taxon>Bacteria</taxon>
        <taxon>Bacillati</taxon>
        <taxon>Bacillota</taxon>
        <taxon>Clostridia</taxon>
        <taxon>Lachnospirales</taxon>
        <taxon>Lachnospiraceae</taxon>
        <taxon>Bariatricus</taxon>
    </lineage>
</organism>
<dbReference type="EMBL" id="JAJCIS010000002">
    <property type="protein sequence ID" value="MCB7386521.1"/>
    <property type="molecule type" value="Genomic_DNA"/>
</dbReference>
<name>A0ABS8DDM6_9FIRM</name>
<comment type="caution">
    <text evidence="2">The sequence shown here is derived from an EMBL/GenBank/DDBJ whole genome shotgun (WGS) entry which is preliminary data.</text>
</comment>
<gene>
    <name evidence="2" type="ORF">LIZ65_04400</name>
</gene>
<proteinExistence type="predicted"/>
<evidence type="ECO:0000259" key="1">
    <source>
        <dbReference type="Pfam" id="PF04230"/>
    </source>
</evidence>
<sequence length="391" mass="45046">MRKITPRKIYNKIKRMTIKACGKVYVQKESYTGVSPRLSHVTYPYVGNVGDTVLSQCVRRYFNKYMRTGWNIILINKPVTEKTIQRINKSNALIIGGGGLFLPDTNENRISGWQWSICKEQLQNITVPVLLYSVGYNYFKGQEPSELFIDNLVALCEKARFIGLRNMGSVNAVKNLLPEELKEKVVYQPCTTTLIRRIYGNEIKPKKISNKVAINMAFDRSERRFGDKKRTICTEVARAAKDIENKGYEIVIVLHATSDNEIVPYMDSEGVHYSVCDLTHAFPMKVYEFYNAMHCVIGMRGHAQMIPFGLNCGILSLGTHDKMKWFLEDIEATDWYISLTDPDGKITERIVAAFEITQIQEAERTRLRLMETQNRLWEISKVNWSKIQMII</sequence>
<evidence type="ECO:0000313" key="3">
    <source>
        <dbReference type="Proteomes" id="UP001299546"/>
    </source>
</evidence>
<feature type="domain" description="Polysaccharide pyruvyl transferase" evidence="1">
    <location>
        <begin position="48"/>
        <end position="312"/>
    </location>
</feature>
<dbReference type="RefSeq" id="WP_066736768.1">
    <property type="nucleotide sequence ID" value="NZ_JAJCIQ010000002.1"/>
</dbReference>
<dbReference type="GO" id="GO:0016740">
    <property type="term" value="F:transferase activity"/>
    <property type="evidence" value="ECO:0007669"/>
    <property type="project" value="UniProtKB-KW"/>
</dbReference>
<reference evidence="2 3" key="1">
    <citation type="submission" date="2021-10" db="EMBL/GenBank/DDBJ databases">
        <title>Collection of gut derived symbiotic bacterial strains cultured from healthy donors.</title>
        <authorList>
            <person name="Lin H."/>
            <person name="Littmann E."/>
            <person name="Kohout C."/>
            <person name="Pamer E.G."/>
        </authorList>
    </citation>
    <scope>NUCLEOTIDE SEQUENCE [LARGE SCALE GENOMIC DNA]</scope>
    <source>
        <strain evidence="2 3">DFI.1.165</strain>
    </source>
</reference>
<dbReference type="Proteomes" id="UP001299546">
    <property type="component" value="Unassembled WGS sequence"/>
</dbReference>
<dbReference type="Pfam" id="PF04230">
    <property type="entry name" value="PS_pyruv_trans"/>
    <property type="match status" value="1"/>
</dbReference>
<protein>
    <submittedName>
        <fullName evidence="2">Polysaccharide pyruvyl transferase family protein</fullName>
    </submittedName>
</protein>
<dbReference type="InterPro" id="IPR007345">
    <property type="entry name" value="Polysacch_pyruvyl_Trfase"/>
</dbReference>
<keyword evidence="2" id="KW-0808">Transferase</keyword>
<accession>A0ABS8DDM6</accession>